<organism evidence="1">
    <name type="scientific">Rhizophora mucronata</name>
    <name type="common">Asiatic mangrove</name>
    <dbReference type="NCBI Taxonomy" id="61149"/>
    <lineage>
        <taxon>Eukaryota</taxon>
        <taxon>Viridiplantae</taxon>
        <taxon>Streptophyta</taxon>
        <taxon>Embryophyta</taxon>
        <taxon>Tracheophyta</taxon>
        <taxon>Spermatophyta</taxon>
        <taxon>Magnoliopsida</taxon>
        <taxon>eudicotyledons</taxon>
        <taxon>Gunneridae</taxon>
        <taxon>Pentapetalae</taxon>
        <taxon>rosids</taxon>
        <taxon>fabids</taxon>
        <taxon>Malpighiales</taxon>
        <taxon>Rhizophoraceae</taxon>
        <taxon>Rhizophora</taxon>
    </lineage>
</organism>
<name>A0A2P2NEX9_RHIMU</name>
<reference evidence="1" key="1">
    <citation type="submission" date="2018-02" db="EMBL/GenBank/DDBJ databases">
        <title>Rhizophora mucronata_Transcriptome.</title>
        <authorList>
            <person name="Meera S.P."/>
            <person name="Sreeshan A."/>
            <person name="Augustine A."/>
        </authorList>
    </citation>
    <scope>NUCLEOTIDE SEQUENCE</scope>
    <source>
        <tissue evidence="1">Leaf</tissue>
    </source>
</reference>
<evidence type="ECO:0000313" key="1">
    <source>
        <dbReference type="EMBL" id="MBX41032.1"/>
    </source>
</evidence>
<proteinExistence type="predicted"/>
<sequence>MIKKKMTKAQVFKDFVMGKKDLKIVKRDLGWWG</sequence>
<accession>A0A2P2NEX9</accession>
<protein>
    <submittedName>
        <fullName evidence="1">Uncharacterized protein</fullName>
    </submittedName>
</protein>
<dbReference type="AlphaFoldDB" id="A0A2P2NEX9"/>
<dbReference type="EMBL" id="GGEC01060548">
    <property type="protein sequence ID" value="MBX41032.1"/>
    <property type="molecule type" value="Transcribed_RNA"/>
</dbReference>